<dbReference type="SMART" id="SM00448">
    <property type="entry name" value="REC"/>
    <property type="match status" value="1"/>
</dbReference>
<evidence type="ECO:0000313" key="11">
    <source>
        <dbReference type="EMBL" id="OXM87812.1"/>
    </source>
</evidence>
<gene>
    <name evidence="11" type="ORF">CF651_01480</name>
</gene>
<keyword evidence="7" id="KW-0804">Transcription</keyword>
<evidence type="ECO:0000259" key="10">
    <source>
        <dbReference type="PROSITE" id="PS50110"/>
    </source>
</evidence>
<dbReference type="PRINTS" id="PR00032">
    <property type="entry name" value="HTHARAC"/>
</dbReference>
<dbReference type="RefSeq" id="WP_094013062.1">
    <property type="nucleotide sequence ID" value="NZ_NMQW01000002.1"/>
</dbReference>
<dbReference type="Gene3D" id="3.40.50.2300">
    <property type="match status" value="1"/>
</dbReference>
<sequence>MRLLIVDDEPIIRKGLARMAEQYFVPMLEIRTAENGVRAMEMIREQTPDVVFTDIRMPKMDGMELSRLIHEFDDRIQVVVISGYNDFTYAQKCMSYGVKHYLLKPVTKPDMDEILDKLFKAKVKGYISLKKYEDWIEKVEQTIWLLQPDELERLTQEWKAYCLHSDMNLSPLKELLLDCLNVLAKRLHRKTSAIATDYPQLQADSKEEAFEAFEAQLGSMLSNLERNRSGNYKDPMQEARAYIDNHLSQEVTLEEVAEMVGLTPTYFSSLFKKMTHETFVQYRIKRRIEKAQALLAMPHVKLSDVAAEVGYEDYPHFTKMFKKMTGLSPTEFRSKLGIK</sequence>
<reference evidence="11 12" key="1">
    <citation type="submission" date="2017-07" db="EMBL/GenBank/DDBJ databases">
        <title>Genome sequencing and assembly of Paenibacillus rigui.</title>
        <authorList>
            <person name="Mayilraj S."/>
        </authorList>
    </citation>
    <scope>NUCLEOTIDE SEQUENCE [LARGE SCALE GENOMIC DNA]</scope>
    <source>
        <strain evidence="11 12">JCM 16352</strain>
    </source>
</reference>
<dbReference type="AlphaFoldDB" id="A0A229UWI5"/>
<comment type="caution">
    <text evidence="11">The sequence shown here is derived from an EMBL/GenBank/DDBJ whole genome shotgun (WGS) entry which is preliminary data.</text>
</comment>
<feature type="domain" description="Response regulatory" evidence="10">
    <location>
        <begin position="2"/>
        <end position="119"/>
    </location>
</feature>
<evidence type="ECO:0000256" key="8">
    <source>
        <dbReference type="PROSITE-ProRule" id="PRU00169"/>
    </source>
</evidence>
<dbReference type="GO" id="GO:0000160">
    <property type="term" value="P:phosphorelay signal transduction system"/>
    <property type="evidence" value="ECO:0007669"/>
    <property type="project" value="UniProtKB-KW"/>
</dbReference>
<dbReference type="PROSITE" id="PS01124">
    <property type="entry name" value="HTH_ARAC_FAMILY_2"/>
    <property type="match status" value="1"/>
</dbReference>
<accession>A0A229UWI5</accession>
<keyword evidence="4" id="KW-0902">Two-component regulatory system</keyword>
<dbReference type="CDD" id="cd17536">
    <property type="entry name" value="REC_YesN-like"/>
    <property type="match status" value="1"/>
</dbReference>
<evidence type="ECO:0000256" key="2">
    <source>
        <dbReference type="ARBA" id="ARBA00022490"/>
    </source>
</evidence>
<organism evidence="11 12">
    <name type="scientific">Paenibacillus rigui</name>
    <dbReference type="NCBI Taxonomy" id="554312"/>
    <lineage>
        <taxon>Bacteria</taxon>
        <taxon>Bacillati</taxon>
        <taxon>Bacillota</taxon>
        <taxon>Bacilli</taxon>
        <taxon>Bacillales</taxon>
        <taxon>Paenibacillaceae</taxon>
        <taxon>Paenibacillus</taxon>
    </lineage>
</organism>
<evidence type="ECO:0000256" key="6">
    <source>
        <dbReference type="ARBA" id="ARBA00023125"/>
    </source>
</evidence>
<dbReference type="GO" id="GO:0005737">
    <property type="term" value="C:cytoplasm"/>
    <property type="evidence" value="ECO:0007669"/>
    <property type="project" value="UniProtKB-SubCell"/>
</dbReference>
<evidence type="ECO:0000256" key="7">
    <source>
        <dbReference type="ARBA" id="ARBA00023163"/>
    </source>
</evidence>
<evidence type="ECO:0000256" key="3">
    <source>
        <dbReference type="ARBA" id="ARBA00022553"/>
    </source>
</evidence>
<dbReference type="InterPro" id="IPR018062">
    <property type="entry name" value="HTH_AraC-typ_CS"/>
</dbReference>
<keyword evidence="3 8" id="KW-0597">Phosphoprotein</keyword>
<dbReference type="InterPro" id="IPR001789">
    <property type="entry name" value="Sig_transdc_resp-reg_receiver"/>
</dbReference>
<dbReference type="SUPFAM" id="SSF46689">
    <property type="entry name" value="Homeodomain-like"/>
    <property type="match status" value="2"/>
</dbReference>
<dbReference type="OrthoDB" id="9788446at2"/>
<protein>
    <submittedName>
        <fullName evidence="11">DNA-binding response regulator</fullName>
    </submittedName>
</protein>
<dbReference type="PROSITE" id="PS00041">
    <property type="entry name" value="HTH_ARAC_FAMILY_1"/>
    <property type="match status" value="1"/>
</dbReference>
<feature type="domain" description="HTH araC/xylS-type" evidence="9">
    <location>
        <begin position="237"/>
        <end position="335"/>
    </location>
</feature>
<evidence type="ECO:0000256" key="5">
    <source>
        <dbReference type="ARBA" id="ARBA00023015"/>
    </source>
</evidence>
<dbReference type="EMBL" id="NMQW01000002">
    <property type="protein sequence ID" value="OXM87812.1"/>
    <property type="molecule type" value="Genomic_DNA"/>
</dbReference>
<dbReference type="PROSITE" id="PS50110">
    <property type="entry name" value="RESPONSE_REGULATORY"/>
    <property type="match status" value="1"/>
</dbReference>
<evidence type="ECO:0000256" key="1">
    <source>
        <dbReference type="ARBA" id="ARBA00004496"/>
    </source>
</evidence>
<dbReference type="PANTHER" id="PTHR42713">
    <property type="entry name" value="HISTIDINE KINASE-RELATED"/>
    <property type="match status" value="1"/>
</dbReference>
<keyword evidence="2" id="KW-0963">Cytoplasm</keyword>
<dbReference type="Proteomes" id="UP000215509">
    <property type="component" value="Unassembled WGS sequence"/>
</dbReference>
<keyword evidence="6 11" id="KW-0238">DNA-binding</keyword>
<comment type="subcellular location">
    <subcellularLocation>
        <location evidence="1">Cytoplasm</location>
    </subcellularLocation>
</comment>
<evidence type="ECO:0000259" key="9">
    <source>
        <dbReference type="PROSITE" id="PS01124"/>
    </source>
</evidence>
<dbReference type="SUPFAM" id="SSF52172">
    <property type="entry name" value="CheY-like"/>
    <property type="match status" value="1"/>
</dbReference>
<name>A0A229UWI5_9BACL</name>
<dbReference type="InterPro" id="IPR020449">
    <property type="entry name" value="Tscrpt_reg_AraC-type_HTH"/>
</dbReference>
<dbReference type="InterPro" id="IPR018060">
    <property type="entry name" value="HTH_AraC"/>
</dbReference>
<evidence type="ECO:0000313" key="12">
    <source>
        <dbReference type="Proteomes" id="UP000215509"/>
    </source>
</evidence>
<evidence type="ECO:0000256" key="4">
    <source>
        <dbReference type="ARBA" id="ARBA00023012"/>
    </source>
</evidence>
<dbReference type="Pfam" id="PF00072">
    <property type="entry name" value="Response_reg"/>
    <property type="match status" value="1"/>
</dbReference>
<dbReference type="GO" id="GO:0043565">
    <property type="term" value="F:sequence-specific DNA binding"/>
    <property type="evidence" value="ECO:0007669"/>
    <property type="project" value="InterPro"/>
</dbReference>
<dbReference type="Gene3D" id="1.10.10.60">
    <property type="entry name" value="Homeodomain-like"/>
    <property type="match status" value="2"/>
</dbReference>
<dbReference type="PANTHER" id="PTHR42713:SF3">
    <property type="entry name" value="TRANSCRIPTIONAL REGULATORY PROTEIN HPTR"/>
    <property type="match status" value="1"/>
</dbReference>
<dbReference type="Pfam" id="PF12833">
    <property type="entry name" value="HTH_18"/>
    <property type="match status" value="1"/>
</dbReference>
<keyword evidence="5" id="KW-0805">Transcription regulation</keyword>
<proteinExistence type="predicted"/>
<feature type="modified residue" description="4-aspartylphosphate" evidence="8">
    <location>
        <position position="54"/>
    </location>
</feature>
<keyword evidence="12" id="KW-1185">Reference proteome</keyword>
<dbReference type="InterPro" id="IPR011006">
    <property type="entry name" value="CheY-like_superfamily"/>
</dbReference>
<dbReference type="InterPro" id="IPR051552">
    <property type="entry name" value="HptR"/>
</dbReference>
<dbReference type="SMART" id="SM00342">
    <property type="entry name" value="HTH_ARAC"/>
    <property type="match status" value="1"/>
</dbReference>
<dbReference type="GO" id="GO:0003700">
    <property type="term" value="F:DNA-binding transcription factor activity"/>
    <property type="evidence" value="ECO:0007669"/>
    <property type="project" value="InterPro"/>
</dbReference>
<dbReference type="InterPro" id="IPR009057">
    <property type="entry name" value="Homeodomain-like_sf"/>
</dbReference>